<sequence>GDGEGFDMGAMMKASMEINRVKVLMSKCPEKDRLIAAEIVSLVFAQAIGE</sequence>
<reference evidence="1 2" key="1">
    <citation type="journal article" date="2018" name="PLoS ONE">
        <title>The draft genome of Kipferlia bialata reveals reductive genome evolution in fornicate parasites.</title>
        <authorList>
            <person name="Tanifuji G."/>
            <person name="Takabayashi S."/>
            <person name="Kume K."/>
            <person name="Takagi M."/>
            <person name="Nakayama T."/>
            <person name="Kamikawa R."/>
            <person name="Inagaki Y."/>
            <person name="Hashimoto T."/>
        </authorList>
    </citation>
    <scope>NUCLEOTIDE SEQUENCE [LARGE SCALE GENOMIC DNA]</scope>
    <source>
        <strain evidence="1">NY0173</strain>
    </source>
</reference>
<dbReference type="Proteomes" id="UP000265618">
    <property type="component" value="Unassembled WGS sequence"/>
</dbReference>
<comment type="caution">
    <text evidence="1">The sequence shown here is derived from an EMBL/GenBank/DDBJ whole genome shotgun (WGS) entry which is preliminary data.</text>
</comment>
<protein>
    <submittedName>
        <fullName evidence="1">Uncharacterized protein</fullName>
    </submittedName>
</protein>
<dbReference type="EMBL" id="BDIP01001914">
    <property type="protein sequence ID" value="GIQ85384.1"/>
    <property type="molecule type" value="Genomic_DNA"/>
</dbReference>
<name>A0A9K3D160_9EUKA</name>
<accession>A0A9K3D160</accession>
<feature type="non-terminal residue" evidence="1">
    <location>
        <position position="1"/>
    </location>
</feature>
<gene>
    <name evidence="1" type="ORF">KIPB_007034</name>
</gene>
<organism evidence="1 2">
    <name type="scientific">Kipferlia bialata</name>
    <dbReference type="NCBI Taxonomy" id="797122"/>
    <lineage>
        <taxon>Eukaryota</taxon>
        <taxon>Metamonada</taxon>
        <taxon>Carpediemonas-like organisms</taxon>
        <taxon>Kipferlia</taxon>
    </lineage>
</organism>
<proteinExistence type="predicted"/>
<dbReference type="AlphaFoldDB" id="A0A9K3D160"/>
<evidence type="ECO:0000313" key="1">
    <source>
        <dbReference type="EMBL" id="GIQ85384.1"/>
    </source>
</evidence>
<evidence type="ECO:0000313" key="2">
    <source>
        <dbReference type="Proteomes" id="UP000265618"/>
    </source>
</evidence>
<keyword evidence="2" id="KW-1185">Reference proteome</keyword>